<dbReference type="EMBL" id="CP123872">
    <property type="protein sequence ID" value="WND03632.1"/>
    <property type="molecule type" value="Genomic_DNA"/>
</dbReference>
<dbReference type="Gene3D" id="3.40.190.10">
    <property type="entry name" value="Periplasmic binding protein-like II"/>
    <property type="match status" value="2"/>
</dbReference>
<evidence type="ECO:0000256" key="1">
    <source>
        <dbReference type="SAM" id="SignalP"/>
    </source>
</evidence>
<dbReference type="AlphaFoldDB" id="A0AA52EDT3"/>
<reference evidence="2" key="1">
    <citation type="submission" date="2023-04" db="EMBL/GenBank/DDBJ databases">
        <title>Complete genome sequence of Temperatibacter marinus.</title>
        <authorList>
            <person name="Rong J.-C."/>
            <person name="Yi M.-L."/>
            <person name="Zhao Q."/>
        </authorList>
    </citation>
    <scope>NUCLEOTIDE SEQUENCE</scope>
    <source>
        <strain evidence="2">NBRC 110045</strain>
    </source>
</reference>
<proteinExistence type="predicted"/>
<protein>
    <submittedName>
        <fullName evidence="2">Transporter substrate-binding domain-containing protein</fullName>
    </submittedName>
</protein>
<feature type="chain" id="PRO_5041221611" evidence="1">
    <location>
        <begin position="21"/>
        <end position="275"/>
    </location>
</feature>
<keyword evidence="3" id="KW-1185">Reference proteome</keyword>
<dbReference type="SUPFAM" id="SSF53850">
    <property type="entry name" value="Periplasmic binding protein-like II"/>
    <property type="match status" value="1"/>
</dbReference>
<evidence type="ECO:0000313" key="3">
    <source>
        <dbReference type="Proteomes" id="UP001268683"/>
    </source>
</evidence>
<dbReference type="Proteomes" id="UP001268683">
    <property type="component" value="Chromosome"/>
</dbReference>
<feature type="signal peptide" evidence="1">
    <location>
        <begin position="1"/>
        <end position="20"/>
    </location>
</feature>
<name>A0AA52EDT3_9PROT</name>
<organism evidence="2 3">
    <name type="scientific">Temperatibacter marinus</name>
    <dbReference type="NCBI Taxonomy" id="1456591"/>
    <lineage>
        <taxon>Bacteria</taxon>
        <taxon>Pseudomonadati</taxon>
        <taxon>Pseudomonadota</taxon>
        <taxon>Alphaproteobacteria</taxon>
        <taxon>Kordiimonadales</taxon>
        <taxon>Temperatibacteraceae</taxon>
        <taxon>Temperatibacter</taxon>
    </lineage>
</organism>
<dbReference type="RefSeq" id="WP_310799485.1">
    <property type="nucleotide sequence ID" value="NZ_CP123872.1"/>
</dbReference>
<dbReference type="KEGG" id="tmk:QGN29_04495"/>
<evidence type="ECO:0000313" key="2">
    <source>
        <dbReference type="EMBL" id="WND03632.1"/>
    </source>
</evidence>
<accession>A0AA52EDT3</accession>
<gene>
    <name evidence="2" type="ORF">QGN29_04495</name>
</gene>
<keyword evidence="1" id="KW-0732">Signal</keyword>
<sequence length="275" mass="31514">MKFLMAFLILVTFVDLSAWAQQTKDKVITIHSFLQPERMDTQLNGDYGKIVRYVRDHVDSPVIVRPTFLARALKNFERGQGNICFFPMANTGLDVFFPGQFSQSNSLISVPVDVVTGRVISRKGMPLVSSLKDMKGKTFSVIRKVLVKRYFPNIKQNQLVKAPSDSNNIRMLVNGRVNYMITFMPDIALSMRAINFKEYTFDPDFLFFESTTAIICKRTEKTEHFMNQANKLIIDLQQSGKMKALMSEFSQPAVAGSEHYSRLPHFRNSSDDERR</sequence>